<comment type="caution">
    <text evidence="7">Lacks conserved residue(s) required for the propagation of feature annotation.</text>
</comment>
<keyword evidence="4 7" id="KW-0479">Metal-binding</keyword>
<dbReference type="GO" id="GO:0008685">
    <property type="term" value="F:2-C-methyl-D-erythritol 2,4-cyclodiphosphate synthase activity"/>
    <property type="evidence" value="ECO:0007669"/>
    <property type="project" value="UniProtKB-EC"/>
</dbReference>
<evidence type="ECO:0000256" key="6">
    <source>
        <dbReference type="ARBA" id="ARBA00023239"/>
    </source>
</evidence>
<evidence type="ECO:0000256" key="5">
    <source>
        <dbReference type="ARBA" id="ARBA00023229"/>
    </source>
</evidence>
<dbReference type="PANTHER" id="PTHR43181:SF1">
    <property type="entry name" value="2-C-METHYL-D-ERYTHRITOL 2,4-CYCLODIPHOSPHATE SYNTHASE, CHLOROPLASTIC"/>
    <property type="match status" value="1"/>
</dbReference>
<evidence type="ECO:0000256" key="1">
    <source>
        <dbReference type="ARBA" id="ARBA00000200"/>
    </source>
</evidence>
<accession>A0ABV1G5B9</accession>
<feature type="binding site" evidence="7">
    <location>
        <begin position="56"/>
        <end position="58"/>
    </location>
    <ligand>
        <name>4-CDP-2-C-methyl-D-erythritol 2-phosphate</name>
        <dbReference type="ChEBI" id="CHEBI:57919"/>
    </ligand>
</feature>
<name>A0ABV1G5B9_9FIRM</name>
<comment type="catalytic activity">
    <reaction evidence="1 7 8">
        <text>4-CDP-2-C-methyl-D-erythritol 2-phosphate = 2-C-methyl-D-erythritol 2,4-cyclic diphosphate + CMP</text>
        <dbReference type="Rhea" id="RHEA:23864"/>
        <dbReference type="ChEBI" id="CHEBI:57919"/>
        <dbReference type="ChEBI" id="CHEBI:58483"/>
        <dbReference type="ChEBI" id="CHEBI:60377"/>
        <dbReference type="EC" id="4.6.1.12"/>
    </reaction>
</comment>
<feature type="site" description="Transition state stabilizer" evidence="7">
    <location>
        <position position="131"/>
    </location>
</feature>
<evidence type="ECO:0000256" key="4">
    <source>
        <dbReference type="ARBA" id="ARBA00022723"/>
    </source>
</evidence>
<feature type="binding site" evidence="7">
    <location>
        <position position="42"/>
    </location>
    <ligand>
        <name>a divalent metal cation</name>
        <dbReference type="ChEBI" id="CHEBI:60240"/>
    </ligand>
</feature>
<keyword evidence="5 7" id="KW-0414">Isoprene biosynthesis</keyword>
<dbReference type="SUPFAM" id="SSF69765">
    <property type="entry name" value="IpsF-like"/>
    <property type="match status" value="1"/>
</dbReference>
<dbReference type="PANTHER" id="PTHR43181">
    <property type="entry name" value="2-C-METHYL-D-ERYTHRITOL 2,4-CYCLODIPHOSPHATE SYNTHASE, CHLOROPLASTIC"/>
    <property type="match status" value="1"/>
</dbReference>
<evidence type="ECO:0000256" key="3">
    <source>
        <dbReference type="ARBA" id="ARBA00012579"/>
    </source>
</evidence>
<dbReference type="EC" id="4.6.1.12" evidence="3 7"/>
<comment type="function">
    <text evidence="7">Involved in the biosynthesis of isopentenyl diphosphate (IPP) and dimethylallyl diphosphate (DMAPP), two major building blocks of isoprenoid compounds. Catalyzes the conversion of 4-diphosphocytidyl-2-C-methyl-D-erythritol 2-phosphate (CDP-ME2P) to 2-C-methyl-D-erythritol 2,4-cyclodiphosphate (ME-CPP) with a corresponding release of cytidine 5-monophosphate (CMP).</text>
</comment>
<dbReference type="RefSeq" id="WP_349135288.1">
    <property type="nucleotide sequence ID" value="NZ_JBBMFF010000175.1"/>
</dbReference>
<evidence type="ECO:0000256" key="8">
    <source>
        <dbReference type="RuleBase" id="RU004395"/>
    </source>
</evidence>
<feature type="binding site" evidence="7">
    <location>
        <position position="8"/>
    </location>
    <ligand>
        <name>a divalent metal cation</name>
        <dbReference type="ChEBI" id="CHEBI:60240"/>
    </ligand>
</feature>
<dbReference type="Pfam" id="PF02542">
    <property type="entry name" value="YgbB"/>
    <property type="match status" value="1"/>
</dbReference>
<feature type="binding site" evidence="7">
    <location>
        <begin position="130"/>
        <end position="133"/>
    </location>
    <ligand>
        <name>4-CDP-2-C-methyl-D-erythritol 2-phosphate</name>
        <dbReference type="ChEBI" id="CHEBI:57919"/>
    </ligand>
</feature>
<sequence>MRIGHGYDVHRLVPGRKLILGGVEIPFERGLDGHSDADVLTHALMDALLGAACLGDIGLLFPDNDPQYKGISSLLLLEEVVRRVHAAGFAVGNADITVLCQRPKLRPHIPAMQERLRALLGTETVNVKATTEEGLGFTGSGEGIACHAVCLLEECT</sequence>
<dbReference type="EMBL" id="JBBMFF010000175">
    <property type="protein sequence ID" value="MEQ2510610.1"/>
    <property type="molecule type" value="Genomic_DNA"/>
</dbReference>
<protein>
    <recommendedName>
        <fullName evidence="3 7">2-C-methyl-D-erythritol 2,4-cyclodiphosphate synthase</fullName>
        <shortName evidence="7">MECDP-synthase</shortName>
        <shortName evidence="7">MECPP-synthase</shortName>
        <shortName evidence="7">MECPS</shortName>
        <ecNumber evidence="3 7">4.6.1.12</ecNumber>
    </recommendedName>
</protein>
<feature type="binding site" evidence="7">
    <location>
        <position position="10"/>
    </location>
    <ligand>
        <name>a divalent metal cation</name>
        <dbReference type="ChEBI" id="CHEBI:60240"/>
    </ligand>
</feature>
<feature type="binding site" evidence="7">
    <location>
        <begin position="34"/>
        <end position="35"/>
    </location>
    <ligand>
        <name>4-CDP-2-C-methyl-D-erythritol 2-phosphate</name>
        <dbReference type="ChEBI" id="CHEBI:57919"/>
    </ligand>
</feature>
<dbReference type="Proteomes" id="UP001491552">
    <property type="component" value="Unassembled WGS sequence"/>
</dbReference>
<dbReference type="PROSITE" id="PS01350">
    <property type="entry name" value="ISPF"/>
    <property type="match status" value="1"/>
</dbReference>
<feature type="domain" description="2-C-methyl-D-erythritol 2,4-cyclodiphosphate synthase" evidence="9">
    <location>
        <begin position="1"/>
        <end position="152"/>
    </location>
</feature>
<evidence type="ECO:0000313" key="11">
    <source>
        <dbReference type="Proteomes" id="UP001491552"/>
    </source>
</evidence>
<evidence type="ECO:0000256" key="2">
    <source>
        <dbReference type="ARBA" id="ARBA00004709"/>
    </source>
</evidence>
<dbReference type="InterPro" id="IPR003526">
    <property type="entry name" value="MECDP_synthase"/>
</dbReference>
<dbReference type="CDD" id="cd00554">
    <property type="entry name" value="MECDP_synthase"/>
    <property type="match status" value="1"/>
</dbReference>
<dbReference type="HAMAP" id="MF_00107">
    <property type="entry name" value="IspF"/>
    <property type="match status" value="1"/>
</dbReference>
<dbReference type="NCBIfam" id="TIGR00151">
    <property type="entry name" value="ispF"/>
    <property type="match status" value="1"/>
</dbReference>
<feature type="binding site" evidence="7">
    <location>
        <position position="137"/>
    </location>
    <ligand>
        <name>4-CDP-2-C-methyl-D-erythritol 2-phosphate</name>
        <dbReference type="ChEBI" id="CHEBI:57919"/>
    </ligand>
</feature>
<comment type="pathway">
    <text evidence="2 7">Isoprenoid biosynthesis; isopentenyl diphosphate biosynthesis via DXP pathway; isopentenyl diphosphate from 1-deoxy-D-xylulose 5-phosphate: step 4/6.</text>
</comment>
<dbReference type="InterPro" id="IPR036571">
    <property type="entry name" value="MECDP_synthase_sf"/>
</dbReference>
<comment type="cofactor">
    <cofactor evidence="7">
        <name>a divalent metal cation</name>
        <dbReference type="ChEBI" id="CHEBI:60240"/>
    </cofactor>
    <text evidence="7">Binds 1 divalent metal cation per subunit.</text>
</comment>
<gene>
    <name evidence="7 10" type="primary">ispF</name>
    <name evidence="10" type="ORF">WMO66_05010</name>
</gene>
<comment type="subunit">
    <text evidence="7">Homotrimer.</text>
</comment>
<evidence type="ECO:0000256" key="7">
    <source>
        <dbReference type="HAMAP-Rule" id="MF_00107"/>
    </source>
</evidence>
<feature type="binding site" evidence="7">
    <location>
        <begin position="61"/>
        <end position="65"/>
    </location>
    <ligand>
        <name>4-CDP-2-C-methyl-D-erythritol 2-phosphate</name>
        <dbReference type="ChEBI" id="CHEBI:57919"/>
    </ligand>
</feature>
<dbReference type="InterPro" id="IPR020555">
    <property type="entry name" value="MECDP_synthase_CS"/>
</dbReference>
<proteinExistence type="inferred from homology"/>
<comment type="similarity">
    <text evidence="7 8">Belongs to the IspF family.</text>
</comment>
<evidence type="ECO:0000259" key="9">
    <source>
        <dbReference type="Pfam" id="PF02542"/>
    </source>
</evidence>
<keyword evidence="11" id="KW-1185">Reference proteome</keyword>
<feature type="site" description="Transition state stabilizer" evidence="7">
    <location>
        <position position="34"/>
    </location>
</feature>
<organism evidence="10 11">
    <name type="scientific">Faecousia intestinalis</name>
    <dbReference type="NCBI Taxonomy" id="3133167"/>
    <lineage>
        <taxon>Bacteria</taxon>
        <taxon>Bacillati</taxon>
        <taxon>Bacillota</taxon>
        <taxon>Clostridia</taxon>
        <taxon>Eubacteriales</taxon>
        <taxon>Oscillospiraceae</taxon>
        <taxon>Faecousia</taxon>
    </lineage>
</organism>
<dbReference type="Gene3D" id="3.30.1330.50">
    <property type="entry name" value="2-C-methyl-D-erythritol 2,4-cyclodiphosphate synthase"/>
    <property type="match status" value="1"/>
</dbReference>
<reference evidence="10 11" key="1">
    <citation type="submission" date="2024-03" db="EMBL/GenBank/DDBJ databases">
        <title>Human intestinal bacterial collection.</title>
        <authorList>
            <person name="Pauvert C."/>
            <person name="Hitch T.C.A."/>
            <person name="Clavel T."/>
        </authorList>
    </citation>
    <scope>NUCLEOTIDE SEQUENCE [LARGE SCALE GENOMIC DNA]</scope>
    <source>
        <strain evidence="10 11">CLA-AA-H192</strain>
    </source>
</reference>
<keyword evidence="6 7" id="KW-0456">Lyase</keyword>
<feature type="binding site" evidence="7">
    <location>
        <begin position="8"/>
        <end position="10"/>
    </location>
    <ligand>
        <name>4-CDP-2-C-methyl-D-erythritol 2-phosphate</name>
        <dbReference type="ChEBI" id="CHEBI:57919"/>
    </ligand>
</feature>
<comment type="caution">
    <text evidence="10">The sequence shown here is derived from an EMBL/GenBank/DDBJ whole genome shotgun (WGS) entry which is preliminary data.</text>
</comment>
<evidence type="ECO:0000313" key="10">
    <source>
        <dbReference type="EMBL" id="MEQ2510610.1"/>
    </source>
</evidence>